<evidence type="ECO:0000256" key="3">
    <source>
        <dbReference type="ARBA" id="ARBA00012483"/>
    </source>
</evidence>
<evidence type="ECO:0000256" key="2">
    <source>
        <dbReference type="ARBA" id="ARBA00004123"/>
    </source>
</evidence>
<dbReference type="InterPro" id="IPR013083">
    <property type="entry name" value="Znf_RING/FYVE/PHD"/>
</dbReference>
<proteinExistence type="predicted"/>
<dbReference type="PANTHER" id="PTHR23328:SF0">
    <property type="entry name" value="RING-TYPE DOMAIN-CONTAINING PROTEIN"/>
    <property type="match status" value="1"/>
</dbReference>
<evidence type="ECO:0000256" key="12">
    <source>
        <dbReference type="SAM" id="Coils"/>
    </source>
</evidence>
<organism evidence="15">
    <name type="scientific">Cacopsylla melanoneura</name>
    <dbReference type="NCBI Taxonomy" id="428564"/>
    <lineage>
        <taxon>Eukaryota</taxon>
        <taxon>Metazoa</taxon>
        <taxon>Ecdysozoa</taxon>
        <taxon>Arthropoda</taxon>
        <taxon>Hexapoda</taxon>
        <taxon>Insecta</taxon>
        <taxon>Pterygota</taxon>
        <taxon>Neoptera</taxon>
        <taxon>Paraneoptera</taxon>
        <taxon>Hemiptera</taxon>
        <taxon>Sternorrhyncha</taxon>
        <taxon>Psylloidea</taxon>
        <taxon>Psyllidae</taxon>
        <taxon>Psyllinae</taxon>
        <taxon>Cacopsylla</taxon>
    </lineage>
</organism>
<feature type="region of interest" description="Disordered" evidence="13">
    <location>
        <begin position="589"/>
        <end position="614"/>
    </location>
</feature>
<dbReference type="GO" id="GO:0008270">
    <property type="term" value="F:zinc ion binding"/>
    <property type="evidence" value="ECO:0007669"/>
    <property type="project" value="UniProtKB-KW"/>
</dbReference>
<feature type="region of interest" description="Disordered" evidence="13">
    <location>
        <begin position="195"/>
        <end position="248"/>
    </location>
</feature>
<dbReference type="Pfam" id="PF00097">
    <property type="entry name" value="zf-C3HC4"/>
    <property type="match status" value="1"/>
</dbReference>
<dbReference type="PROSITE" id="PS00518">
    <property type="entry name" value="ZF_RING_1"/>
    <property type="match status" value="1"/>
</dbReference>
<keyword evidence="5" id="KW-0479">Metal-binding</keyword>
<keyword evidence="12" id="KW-0175">Coiled coil</keyword>
<keyword evidence="6" id="KW-0227">DNA damage</keyword>
<evidence type="ECO:0000256" key="11">
    <source>
        <dbReference type="PROSITE-ProRule" id="PRU00175"/>
    </source>
</evidence>
<keyword evidence="4" id="KW-0808">Transferase</keyword>
<feature type="compositionally biased region" description="Basic residues" evidence="13">
    <location>
        <begin position="283"/>
        <end position="292"/>
    </location>
</feature>
<dbReference type="Gene3D" id="3.30.40.10">
    <property type="entry name" value="Zinc/RING finger domain, C3HC4 (zinc finger)"/>
    <property type="match status" value="1"/>
</dbReference>
<evidence type="ECO:0000256" key="5">
    <source>
        <dbReference type="ARBA" id="ARBA00022723"/>
    </source>
</evidence>
<evidence type="ECO:0000256" key="10">
    <source>
        <dbReference type="ARBA" id="ARBA00023242"/>
    </source>
</evidence>
<evidence type="ECO:0000256" key="7">
    <source>
        <dbReference type="ARBA" id="ARBA00022771"/>
    </source>
</evidence>
<evidence type="ECO:0000259" key="14">
    <source>
        <dbReference type="PROSITE" id="PS50089"/>
    </source>
</evidence>
<feature type="coiled-coil region" evidence="12">
    <location>
        <begin position="116"/>
        <end position="170"/>
    </location>
</feature>
<evidence type="ECO:0000256" key="4">
    <source>
        <dbReference type="ARBA" id="ARBA00022679"/>
    </source>
</evidence>
<dbReference type="EMBL" id="HBUF01548267">
    <property type="protein sequence ID" value="CAG6757918.1"/>
    <property type="molecule type" value="Transcribed_RNA"/>
</dbReference>
<dbReference type="InterPro" id="IPR017907">
    <property type="entry name" value="Znf_RING_CS"/>
</dbReference>
<feature type="compositionally biased region" description="Low complexity" evidence="13">
    <location>
        <begin position="317"/>
        <end position="330"/>
    </location>
</feature>
<feature type="region of interest" description="Disordered" evidence="13">
    <location>
        <begin position="499"/>
        <end position="527"/>
    </location>
</feature>
<feature type="region of interest" description="Disordered" evidence="13">
    <location>
        <begin position="705"/>
        <end position="754"/>
    </location>
</feature>
<dbReference type="AlphaFoldDB" id="A0A8D9EL10"/>
<evidence type="ECO:0000256" key="9">
    <source>
        <dbReference type="ARBA" id="ARBA00022833"/>
    </source>
</evidence>
<accession>A0A8D9EL10</accession>
<feature type="compositionally biased region" description="Polar residues" evidence="13">
    <location>
        <begin position="510"/>
        <end position="527"/>
    </location>
</feature>
<comment type="catalytic activity">
    <reaction evidence="1">
        <text>S-ubiquitinyl-[E2 ubiquitin-conjugating enzyme]-L-cysteine + [acceptor protein]-L-lysine = [E2 ubiquitin-conjugating enzyme]-L-cysteine + N(6)-ubiquitinyl-[acceptor protein]-L-lysine.</text>
        <dbReference type="EC" id="2.3.2.27"/>
    </reaction>
</comment>
<dbReference type="GO" id="GO:0006302">
    <property type="term" value="P:double-strand break repair"/>
    <property type="evidence" value="ECO:0007669"/>
    <property type="project" value="TreeGrafter"/>
</dbReference>
<dbReference type="PROSITE" id="PS50089">
    <property type="entry name" value="ZF_RING_2"/>
    <property type="match status" value="1"/>
</dbReference>
<evidence type="ECO:0000313" key="15">
    <source>
        <dbReference type="EMBL" id="CAG6757918.1"/>
    </source>
</evidence>
<reference evidence="15" key="1">
    <citation type="submission" date="2021-05" db="EMBL/GenBank/DDBJ databases">
        <authorList>
            <person name="Alioto T."/>
            <person name="Alioto T."/>
            <person name="Gomez Garrido J."/>
        </authorList>
    </citation>
    <scope>NUCLEOTIDE SEQUENCE</scope>
</reference>
<dbReference type="GO" id="GO:0031491">
    <property type="term" value="F:nucleosome binding"/>
    <property type="evidence" value="ECO:0007669"/>
    <property type="project" value="TreeGrafter"/>
</dbReference>
<evidence type="ECO:0000256" key="6">
    <source>
        <dbReference type="ARBA" id="ARBA00022763"/>
    </source>
</evidence>
<protein>
    <recommendedName>
        <fullName evidence="3">RING-type E3 ubiquitin transferase</fullName>
        <ecNumber evidence="3">2.3.2.27</ecNumber>
    </recommendedName>
</protein>
<feature type="domain" description="RING-type" evidence="14">
    <location>
        <begin position="12"/>
        <end position="51"/>
    </location>
</feature>
<dbReference type="GO" id="GO:0061630">
    <property type="term" value="F:ubiquitin protein ligase activity"/>
    <property type="evidence" value="ECO:0007669"/>
    <property type="project" value="UniProtKB-EC"/>
</dbReference>
<feature type="compositionally biased region" description="Low complexity" evidence="13">
    <location>
        <begin position="218"/>
        <end position="229"/>
    </location>
</feature>
<dbReference type="GO" id="GO:0035861">
    <property type="term" value="C:site of double-strand break"/>
    <property type="evidence" value="ECO:0007669"/>
    <property type="project" value="TreeGrafter"/>
</dbReference>
<feature type="region of interest" description="Disordered" evidence="13">
    <location>
        <begin position="268"/>
        <end position="330"/>
    </location>
</feature>
<keyword evidence="9" id="KW-0862">Zinc</keyword>
<keyword evidence="7 11" id="KW-0863">Zinc-finger</keyword>
<feature type="region of interest" description="Disordered" evidence="13">
    <location>
        <begin position="652"/>
        <end position="674"/>
    </location>
</feature>
<dbReference type="InterPro" id="IPR051657">
    <property type="entry name" value="RNF168/RNF169_E3_ubiq-ligase"/>
</dbReference>
<feature type="compositionally biased region" description="Polar residues" evidence="13">
    <location>
        <begin position="705"/>
        <end position="715"/>
    </location>
</feature>
<comment type="subcellular location">
    <subcellularLocation>
        <location evidence="2">Nucleus</location>
    </subcellularLocation>
</comment>
<feature type="compositionally biased region" description="Low complexity" evidence="13">
    <location>
        <begin position="499"/>
        <end position="509"/>
    </location>
</feature>
<dbReference type="SMART" id="SM00184">
    <property type="entry name" value="RING"/>
    <property type="match status" value="1"/>
</dbReference>
<dbReference type="InterPro" id="IPR001841">
    <property type="entry name" value="Znf_RING"/>
</dbReference>
<dbReference type="InterPro" id="IPR018957">
    <property type="entry name" value="Znf_C3HC4_RING-type"/>
</dbReference>
<evidence type="ECO:0000256" key="8">
    <source>
        <dbReference type="ARBA" id="ARBA00022786"/>
    </source>
</evidence>
<sequence length="770" mass="85655">MDPHLTPDEILCRVCQGILIKPIKLPCNHLICLDCLEQICESSNLTCPMCRKRLSIWLRKNKNFSCIVNEPLWIQIQTEFKDEVEKKLNGQDDGLYEKSVLPTARRQLCTTPGEFKEECNKLIAKMEEDMLRREKEEQEKSLLLIQQLEKEEEEARRRDEEKRLTLEKQDEEYVRQLMEIEKSIQDPVVLDVHTPVTRNRARLSHSASVGKSSKRTRQTPSTSSSASAQSRRKSATSVDGNRSGGSAAVGSNYIPIDAFCIRASSPTMFARHTPPRSRDSKKTSKSAVKRKSMVTASGGPLDSFYTRESSANKRRCTTSSPTSSRASSPDSIECEMNYFKPIKLVPKTPPKLKETQGQPIIVVPRLPVTPINNNATKPCTNITQSSPDAMDIDSTTNSSTNQVTNINQTALVDLEVLNQSATSTACSSNQKTPSSKLSSSIIESSPMATLNPAINSSLNPDYNSSPLSSLNPANNSSLLNPLFRSSSLGNNQLILNSASHWSRSPSSSSNQRTPCKSATIESRSGLVTNSNVLTNNKESMYSSNNDNVTRNINNLASNRMELDRYTATFSSQSKNLTAQLNSTQNMDCQDTLKDSLDSNSDMSQSNRTQSINNDVDNRQETQHFFNEFKKISLTQSQRRDESETSECFSQILAQKFHPKTPPKNVPPVLWTSPRRNTNAYNRSLTTVQNCAASARLSNAVKAVSNVSTRSNAFAKSTNNNNSTPSRRQRGNARVAKSDDSDESEETDAEDLFCKSPRKLILRNSKLKMTA</sequence>
<evidence type="ECO:0000256" key="1">
    <source>
        <dbReference type="ARBA" id="ARBA00000900"/>
    </source>
</evidence>
<dbReference type="SUPFAM" id="SSF57850">
    <property type="entry name" value="RING/U-box"/>
    <property type="match status" value="1"/>
</dbReference>
<feature type="compositionally biased region" description="Polar residues" evidence="13">
    <location>
        <begin position="597"/>
        <end position="614"/>
    </location>
</feature>
<feature type="compositionally biased region" description="Acidic residues" evidence="13">
    <location>
        <begin position="739"/>
        <end position="750"/>
    </location>
</feature>
<name>A0A8D9EL10_9HEMI</name>
<keyword evidence="8" id="KW-0833">Ubl conjugation pathway</keyword>
<keyword evidence="10" id="KW-0539">Nucleus</keyword>
<dbReference type="CDD" id="cd22249">
    <property type="entry name" value="UDM1_RNF168_RNF169-like"/>
    <property type="match status" value="1"/>
</dbReference>
<evidence type="ECO:0000256" key="13">
    <source>
        <dbReference type="SAM" id="MobiDB-lite"/>
    </source>
</evidence>
<dbReference type="GO" id="GO:0005634">
    <property type="term" value="C:nucleus"/>
    <property type="evidence" value="ECO:0007669"/>
    <property type="project" value="UniProtKB-SubCell"/>
</dbReference>
<dbReference type="EC" id="2.3.2.27" evidence="3"/>
<dbReference type="PANTHER" id="PTHR23328">
    <property type="entry name" value="RING-TYPE DOMAIN-CONTAINING PROTEIN"/>
    <property type="match status" value="1"/>
</dbReference>